<dbReference type="Gene3D" id="2.40.10.10">
    <property type="entry name" value="Trypsin-like serine proteases"/>
    <property type="match status" value="2"/>
</dbReference>
<dbReference type="SUPFAM" id="SSF50494">
    <property type="entry name" value="Trypsin-like serine proteases"/>
    <property type="match status" value="1"/>
</dbReference>
<evidence type="ECO:0000313" key="10">
    <source>
        <dbReference type="Proteomes" id="UP000094527"/>
    </source>
</evidence>
<comment type="caution">
    <text evidence="9">The sequence shown here is derived from an EMBL/GenBank/DDBJ whole genome shotgun (WGS) entry which is preliminary data.</text>
</comment>
<dbReference type="PROSITE" id="PS00134">
    <property type="entry name" value="TRYPSIN_HIS"/>
    <property type="match status" value="1"/>
</dbReference>
<name>A0A1D2MA78_ORCCI</name>
<feature type="domain" description="Peptidase S1" evidence="8">
    <location>
        <begin position="32"/>
        <end position="267"/>
    </location>
</feature>
<keyword evidence="2" id="KW-0964">Secreted</keyword>
<dbReference type="OrthoDB" id="10059102at2759"/>
<dbReference type="Proteomes" id="UP000094527">
    <property type="component" value="Unassembled WGS sequence"/>
</dbReference>
<sequence>MKHFVFVFILCAGSSHQFQELPQIKENEDKFIIGGSPSTEGELPYQILLQNQGRYVCGGSFVNVTGVHFVLTAAHCVNSRYPTRYTVIAGEHDRTHVSGHEQKRAVTKIFVHEKYSSRTIQNDIALLVLDEPFEVNEFVSPIPLPTQGQKTKGEVMVSGWGYTSPMRRFGSTSKVLKKVTISVIDNLACKAFYGVHFIYVSNSMLCVGKLRGFSSSCFGDSGGPLRSVEGGYVAGIVSWGTICAFPLQPGVYTEVSRYVNWIELKASSVGLPE</sequence>
<dbReference type="PROSITE" id="PS50240">
    <property type="entry name" value="TRYPSIN_DOM"/>
    <property type="match status" value="1"/>
</dbReference>
<keyword evidence="4" id="KW-0378">Hydrolase</keyword>
<dbReference type="GO" id="GO:0004252">
    <property type="term" value="F:serine-type endopeptidase activity"/>
    <property type="evidence" value="ECO:0007669"/>
    <property type="project" value="InterPro"/>
</dbReference>
<dbReference type="InterPro" id="IPR050127">
    <property type="entry name" value="Serine_Proteases_S1"/>
</dbReference>
<dbReference type="PRINTS" id="PR00722">
    <property type="entry name" value="CHYMOTRYPSIN"/>
</dbReference>
<dbReference type="Pfam" id="PF00089">
    <property type="entry name" value="Trypsin"/>
    <property type="match status" value="1"/>
</dbReference>
<evidence type="ECO:0000256" key="5">
    <source>
        <dbReference type="ARBA" id="ARBA00022825"/>
    </source>
</evidence>
<dbReference type="GO" id="GO:0005615">
    <property type="term" value="C:extracellular space"/>
    <property type="evidence" value="ECO:0007669"/>
    <property type="project" value="TreeGrafter"/>
</dbReference>
<dbReference type="PANTHER" id="PTHR24264">
    <property type="entry name" value="TRYPSIN-RELATED"/>
    <property type="match status" value="1"/>
</dbReference>
<dbReference type="InterPro" id="IPR001314">
    <property type="entry name" value="Peptidase_S1A"/>
</dbReference>
<evidence type="ECO:0000256" key="2">
    <source>
        <dbReference type="ARBA" id="ARBA00022525"/>
    </source>
</evidence>
<dbReference type="AlphaFoldDB" id="A0A1D2MA78"/>
<dbReference type="InterPro" id="IPR043504">
    <property type="entry name" value="Peptidase_S1_PA_chymotrypsin"/>
</dbReference>
<evidence type="ECO:0000256" key="4">
    <source>
        <dbReference type="ARBA" id="ARBA00022801"/>
    </source>
</evidence>
<evidence type="ECO:0000256" key="6">
    <source>
        <dbReference type="ARBA" id="ARBA00023157"/>
    </source>
</evidence>
<dbReference type="CDD" id="cd00190">
    <property type="entry name" value="Tryp_SPc"/>
    <property type="match status" value="1"/>
</dbReference>
<dbReference type="InterPro" id="IPR018114">
    <property type="entry name" value="TRYPSIN_HIS"/>
</dbReference>
<dbReference type="GO" id="GO:0016485">
    <property type="term" value="P:protein processing"/>
    <property type="evidence" value="ECO:0007669"/>
    <property type="project" value="UniProtKB-ARBA"/>
</dbReference>
<evidence type="ECO:0000313" key="9">
    <source>
        <dbReference type="EMBL" id="ODM89794.1"/>
    </source>
</evidence>
<keyword evidence="6" id="KW-1015">Disulfide bond</keyword>
<feature type="chain" id="PRO_5008903692" evidence="7">
    <location>
        <begin position="18"/>
        <end position="273"/>
    </location>
</feature>
<accession>A0A1D2MA78</accession>
<keyword evidence="5" id="KW-0720">Serine protease</keyword>
<dbReference type="InterPro" id="IPR009003">
    <property type="entry name" value="Peptidase_S1_PA"/>
</dbReference>
<keyword evidence="3" id="KW-0645">Protease</keyword>
<gene>
    <name evidence="9" type="ORF">Ocin01_16888</name>
</gene>
<dbReference type="SMART" id="SM00020">
    <property type="entry name" value="Tryp_SPc"/>
    <property type="match status" value="1"/>
</dbReference>
<keyword evidence="10" id="KW-1185">Reference proteome</keyword>
<comment type="subcellular location">
    <subcellularLocation>
        <location evidence="1">Secreted</location>
    </subcellularLocation>
</comment>
<evidence type="ECO:0000259" key="8">
    <source>
        <dbReference type="PROSITE" id="PS50240"/>
    </source>
</evidence>
<proteinExistence type="predicted"/>
<evidence type="ECO:0000256" key="3">
    <source>
        <dbReference type="ARBA" id="ARBA00022670"/>
    </source>
</evidence>
<reference evidence="9 10" key="1">
    <citation type="journal article" date="2016" name="Genome Biol. Evol.">
        <title>Gene Family Evolution Reflects Adaptation to Soil Environmental Stressors in the Genome of the Collembolan Orchesella cincta.</title>
        <authorList>
            <person name="Faddeeva-Vakhrusheva A."/>
            <person name="Derks M.F."/>
            <person name="Anvar S.Y."/>
            <person name="Agamennone V."/>
            <person name="Suring W."/>
            <person name="Smit S."/>
            <person name="van Straalen N.M."/>
            <person name="Roelofs D."/>
        </authorList>
    </citation>
    <scope>NUCLEOTIDE SEQUENCE [LARGE SCALE GENOMIC DNA]</scope>
    <source>
        <tissue evidence="9">Mixed pool</tissue>
    </source>
</reference>
<dbReference type="FunFam" id="2.40.10.10:FF:000047">
    <property type="entry name" value="Trypsin eta"/>
    <property type="match status" value="1"/>
</dbReference>
<dbReference type="EMBL" id="LJIJ01002357">
    <property type="protein sequence ID" value="ODM89794.1"/>
    <property type="molecule type" value="Genomic_DNA"/>
</dbReference>
<dbReference type="PANTHER" id="PTHR24264:SF83">
    <property type="entry name" value="COMPLEMENT FACTOR I"/>
    <property type="match status" value="1"/>
</dbReference>
<protein>
    <submittedName>
        <fullName evidence="9">Trypsin-1</fullName>
    </submittedName>
</protein>
<keyword evidence="7" id="KW-0732">Signal</keyword>
<organism evidence="9 10">
    <name type="scientific">Orchesella cincta</name>
    <name type="common">Springtail</name>
    <name type="synonym">Podura cincta</name>
    <dbReference type="NCBI Taxonomy" id="48709"/>
    <lineage>
        <taxon>Eukaryota</taxon>
        <taxon>Metazoa</taxon>
        <taxon>Ecdysozoa</taxon>
        <taxon>Arthropoda</taxon>
        <taxon>Hexapoda</taxon>
        <taxon>Collembola</taxon>
        <taxon>Entomobryomorpha</taxon>
        <taxon>Entomobryoidea</taxon>
        <taxon>Orchesellidae</taxon>
        <taxon>Orchesellinae</taxon>
        <taxon>Orchesella</taxon>
    </lineage>
</organism>
<evidence type="ECO:0000256" key="1">
    <source>
        <dbReference type="ARBA" id="ARBA00004613"/>
    </source>
</evidence>
<feature type="signal peptide" evidence="7">
    <location>
        <begin position="1"/>
        <end position="17"/>
    </location>
</feature>
<evidence type="ECO:0000256" key="7">
    <source>
        <dbReference type="SAM" id="SignalP"/>
    </source>
</evidence>
<dbReference type="InterPro" id="IPR001254">
    <property type="entry name" value="Trypsin_dom"/>
</dbReference>
<dbReference type="STRING" id="48709.A0A1D2MA78"/>